<dbReference type="InterPro" id="IPR007197">
    <property type="entry name" value="rSAM"/>
</dbReference>
<evidence type="ECO:0000256" key="2">
    <source>
        <dbReference type="ARBA" id="ARBA00022723"/>
    </source>
</evidence>
<comment type="cofactor">
    <cofactor evidence="5">
        <name>[4Fe-4S] cluster</name>
        <dbReference type="ChEBI" id="CHEBI:49883"/>
    </cofactor>
    <text evidence="5">Binds 1 [4Fe-4S] cluster. The cluster is coordinated with 3 cysteines and an exchangeable S-adenosyl-L-methionine.</text>
</comment>
<keyword evidence="7" id="KW-1185">Reference proteome</keyword>
<dbReference type="GO" id="GO:0003824">
    <property type="term" value="F:catalytic activity"/>
    <property type="evidence" value="ECO:0007669"/>
    <property type="project" value="InterPro"/>
</dbReference>
<evidence type="ECO:0000313" key="7">
    <source>
        <dbReference type="Proteomes" id="UP000005496"/>
    </source>
</evidence>
<dbReference type="GO" id="GO:0046872">
    <property type="term" value="F:metal ion binding"/>
    <property type="evidence" value="ECO:0007669"/>
    <property type="project" value="UniProtKB-KW"/>
</dbReference>
<dbReference type="Gene3D" id="3.20.20.70">
    <property type="entry name" value="Aldolase class I"/>
    <property type="match status" value="1"/>
</dbReference>
<proteinExistence type="predicted"/>
<dbReference type="RefSeq" id="WP_008868644.1">
    <property type="nucleotide sequence ID" value="NZ_ACJN02000001.1"/>
</dbReference>
<dbReference type="SFLD" id="SFLDS00029">
    <property type="entry name" value="Radical_SAM"/>
    <property type="match status" value="1"/>
</dbReference>
<keyword evidence="3 5" id="KW-0408">Iron</keyword>
<feature type="binding site" evidence="5">
    <location>
        <position position="89"/>
    </location>
    <ligand>
        <name>[4Fe-4S] cluster</name>
        <dbReference type="ChEBI" id="CHEBI:49883"/>
        <note>4Fe-4S-S-AdoMet</note>
    </ligand>
</feature>
<evidence type="ECO:0000256" key="1">
    <source>
        <dbReference type="ARBA" id="ARBA00022691"/>
    </source>
</evidence>
<feature type="binding site" evidence="5">
    <location>
        <position position="82"/>
    </location>
    <ligand>
        <name>[4Fe-4S] cluster</name>
        <dbReference type="ChEBI" id="CHEBI:49883"/>
        <note>4Fe-4S-S-AdoMet</note>
    </ligand>
</feature>
<dbReference type="eggNOG" id="COG1313">
    <property type="taxonomic scope" value="Bacteria"/>
</dbReference>
<sequence length="311" mass="34671">MQPGYLQALETGELKRRIDKAGQWSTRCCLCPRNCGVNRLEGELGFCRTGPLAQVAAFNLHFGEEAPLVGENGSGTVFFGHCNLGCVFCQNHDISDNQSTHQEVHPNQLAWIFMQLQKQGAHNINLVTPSHVVLQVLQALELAAGDGLNIPLVYNTSSYDEVHTLKLLEGIVDIYLADSKFFYSEQARKYADAPDYPQKAKEAILEMHRQVGGLETDDQGIARRGLMIRHLVMPDNLAGSDEWLQFFAENLSKDTFLNIMGQYRPAGMAHNYPELLGRVSGNQVETLNKKARKLGLTNLDQRSSGIFRLLV</sequence>
<accession>D6SLF1</accession>
<evidence type="ECO:0000256" key="4">
    <source>
        <dbReference type="ARBA" id="ARBA00023014"/>
    </source>
</evidence>
<keyword evidence="1 5" id="KW-0949">S-adenosyl-L-methionine</keyword>
<dbReference type="PANTHER" id="PTHR43075">
    <property type="entry name" value="FORMATE LYASE ACTIVATING ENZYME, PUTATIVE (AFU_ORTHOLOGUE AFUA_2G15630)-RELATED"/>
    <property type="match status" value="1"/>
</dbReference>
<dbReference type="Proteomes" id="UP000005496">
    <property type="component" value="Unassembled WGS sequence"/>
</dbReference>
<dbReference type="InterPro" id="IPR016431">
    <property type="entry name" value="Pyrv-formate_lyase-activ_prd"/>
</dbReference>
<comment type="caution">
    <text evidence="6">The sequence shown here is derived from an EMBL/GenBank/DDBJ whole genome shotgun (WGS) entry which is preliminary data.</text>
</comment>
<organism evidence="6 7">
    <name type="scientific">Desulfonatronospira thiodismutans ASO3-1</name>
    <dbReference type="NCBI Taxonomy" id="555779"/>
    <lineage>
        <taxon>Bacteria</taxon>
        <taxon>Pseudomonadati</taxon>
        <taxon>Thermodesulfobacteriota</taxon>
        <taxon>Desulfovibrionia</taxon>
        <taxon>Desulfovibrionales</taxon>
        <taxon>Desulfonatronovibrionaceae</taxon>
        <taxon>Desulfonatronospira</taxon>
    </lineage>
</organism>
<keyword evidence="4 5" id="KW-0411">Iron-sulfur</keyword>
<feature type="binding site" evidence="5">
    <location>
        <position position="86"/>
    </location>
    <ligand>
        <name>[4Fe-4S] cluster</name>
        <dbReference type="ChEBI" id="CHEBI:49883"/>
        <note>4Fe-4S-S-AdoMet</note>
    </ligand>
</feature>
<dbReference type="AlphaFoldDB" id="D6SLF1"/>
<dbReference type="EMBL" id="ACJN02000001">
    <property type="protein sequence ID" value="EFI35512.1"/>
    <property type="molecule type" value="Genomic_DNA"/>
</dbReference>
<evidence type="ECO:0000256" key="5">
    <source>
        <dbReference type="PIRSR" id="PIRSR004869-50"/>
    </source>
</evidence>
<reference evidence="6" key="1">
    <citation type="submission" date="2010-05" db="EMBL/GenBank/DDBJ databases">
        <title>The draft genome of Desulfonatronospira thiodismutans ASO3-1.</title>
        <authorList>
            <consortium name="US DOE Joint Genome Institute (JGI-PGF)"/>
            <person name="Lucas S."/>
            <person name="Copeland A."/>
            <person name="Lapidus A."/>
            <person name="Cheng J.-F."/>
            <person name="Bruce D."/>
            <person name="Goodwin L."/>
            <person name="Pitluck S."/>
            <person name="Chertkov O."/>
            <person name="Brettin T."/>
            <person name="Detter J.C."/>
            <person name="Han C."/>
            <person name="Land M.L."/>
            <person name="Hauser L."/>
            <person name="Kyrpides N."/>
            <person name="Mikhailova N."/>
            <person name="Muyzer G."/>
            <person name="Woyke T."/>
        </authorList>
    </citation>
    <scope>NUCLEOTIDE SEQUENCE [LARGE SCALE GENOMIC DNA]</scope>
    <source>
        <strain evidence="6">ASO3-1</strain>
    </source>
</reference>
<dbReference type="SFLD" id="SFLDG01099">
    <property type="entry name" value="Uncharacterised_Radical_SAM_Su"/>
    <property type="match status" value="1"/>
</dbReference>
<dbReference type="GO" id="GO:0051536">
    <property type="term" value="F:iron-sulfur cluster binding"/>
    <property type="evidence" value="ECO:0007669"/>
    <property type="project" value="UniProtKB-KW"/>
</dbReference>
<dbReference type="InterPro" id="IPR040085">
    <property type="entry name" value="MJ0674-like"/>
</dbReference>
<keyword evidence="2 5" id="KW-0479">Metal-binding</keyword>
<dbReference type="PIRSF" id="PIRSF004869">
    <property type="entry name" value="PflX_prd"/>
    <property type="match status" value="1"/>
</dbReference>
<evidence type="ECO:0000256" key="3">
    <source>
        <dbReference type="ARBA" id="ARBA00023004"/>
    </source>
</evidence>
<dbReference type="OrthoDB" id="9782387at2"/>
<gene>
    <name evidence="6" type="ORF">Dthio_PD2936</name>
</gene>
<protein>
    <submittedName>
        <fullName evidence="6">Radical SAM domain-containing protein</fullName>
    </submittedName>
</protein>
<dbReference type="InterPro" id="IPR013785">
    <property type="entry name" value="Aldolase_TIM"/>
</dbReference>
<dbReference type="PANTHER" id="PTHR43075:SF1">
    <property type="entry name" value="FORMATE LYASE ACTIVATING ENZYME, PUTATIVE (AFU_ORTHOLOGUE AFUA_2G15630)-RELATED"/>
    <property type="match status" value="1"/>
</dbReference>
<name>D6SLF1_9BACT</name>
<evidence type="ECO:0000313" key="6">
    <source>
        <dbReference type="EMBL" id="EFI35512.1"/>
    </source>
</evidence>